<dbReference type="OrthoDB" id="9991235at2759"/>
<dbReference type="PANTHER" id="PTHR11373">
    <property type="entry name" value="DEOXYNUCLEOSIDE TRIPHOSPHATE TRIPHOSPHOHYDROLASE"/>
    <property type="match status" value="1"/>
</dbReference>
<keyword evidence="3" id="KW-1185">Reference proteome</keyword>
<evidence type="ECO:0000313" key="2">
    <source>
        <dbReference type="EMBL" id="EED21025.1"/>
    </source>
</evidence>
<dbReference type="SUPFAM" id="SSF109604">
    <property type="entry name" value="HD-domain/PDEase-like"/>
    <property type="match status" value="1"/>
</dbReference>
<dbReference type="VEuPathDB" id="FungiDB:TSTA_082580"/>
<reference evidence="3" key="1">
    <citation type="journal article" date="2015" name="Genome Announc.">
        <title>Genome sequence of the AIDS-associated pathogen Penicillium marneffei (ATCC18224) and its near taxonomic relative Talaromyces stipitatus (ATCC10500).</title>
        <authorList>
            <person name="Nierman W.C."/>
            <person name="Fedorova-Abrams N.D."/>
            <person name="Andrianopoulos A."/>
        </authorList>
    </citation>
    <scope>NUCLEOTIDE SEQUENCE [LARGE SCALE GENOMIC DNA]</scope>
    <source>
        <strain evidence="3">ATCC 10500 / CBS 375.48 / QM 6759 / NRRL 1006</strain>
    </source>
</reference>
<dbReference type="RefSeq" id="XP_002477988.1">
    <property type="nucleotide sequence ID" value="XM_002477943.1"/>
</dbReference>
<accession>B8M183</accession>
<dbReference type="OMA" id="FQTHESP"/>
<dbReference type="eggNOG" id="ENOG502RY2F">
    <property type="taxonomic scope" value="Eukaryota"/>
</dbReference>
<protein>
    <recommendedName>
        <fullName evidence="1">HD/PDEase domain-containing protein</fullName>
    </recommendedName>
</protein>
<dbReference type="Pfam" id="PF01966">
    <property type="entry name" value="HD"/>
    <property type="match status" value="1"/>
</dbReference>
<evidence type="ECO:0000259" key="1">
    <source>
        <dbReference type="SMART" id="SM00471"/>
    </source>
</evidence>
<organism evidence="2 3">
    <name type="scientific">Talaromyces stipitatus (strain ATCC 10500 / CBS 375.48 / QM 6759 / NRRL 1006)</name>
    <name type="common">Penicillium stipitatum</name>
    <dbReference type="NCBI Taxonomy" id="441959"/>
    <lineage>
        <taxon>Eukaryota</taxon>
        <taxon>Fungi</taxon>
        <taxon>Dikarya</taxon>
        <taxon>Ascomycota</taxon>
        <taxon>Pezizomycotina</taxon>
        <taxon>Eurotiomycetes</taxon>
        <taxon>Eurotiomycetidae</taxon>
        <taxon>Eurotiales</taxon>
        <taxon>Trichocomaceae</taxon>
        <taxon>Talaromyces</taxon>
        <taxon>Talaromyces sect. Talaromyces</taxon>
    </lineage>
</organism>
<gene>
    <name evidence="2" type="ORF">TSTA_082580</name>
</gene>
<evidence type="ECO:0000313" key="3">
    <source>
        <dbReference type="Proteomes" id="UP000001745"/>
    </source>
</evidence>
<proteinExistence type="predicted"/>
<sequence>MPAFLDQLFGKLKLLRASLRHPLLRFPLLELARIEKPPGQRKRGIRTPQDRDDSIFNTMTASNPPLNVGIFQTLESVSEETVIIRDALYGEHQVSESILVELLHSPTLLRLTGICQHGVTGLLGLTPKVTRFEHSVGAFLLVRKVGGGLEEQVAALLHDISHTALSHVVDWALSKPGEESFHEVHKERYIKTMSSLPQVLTRHGFADLRALNEDLFPLVEMPSPHLCADRLDYALRDSVAFGTLTLEDAQRIFECLKVFPDAASSRRLLVLGDEHLALTLARAYLESDRKVYSDLGNVELYRRTGQVIGDLIRKENIKEEALWTLSDQEFWELLRKTADPARLEALNRLESEGAPKKDGLSLPQKAKIRTLDPDMWLSTSKEPLPLSVVRPGWARERQDYISSREKERV</sequence>
<dbReference type="InterPro" id="IPR003607">
    <property type="entry name" value="HD/PDEase_dom"/>
</dbReference>
<dbReference type="STRING" id="441959.B8M183"/>
<dbReference type="CDD" id="cd00077">
    <property type="entry name" value="HDc"/>
    <property type="match status" value="1"/>
</dbReference>
<feature type="domain" description="HD/PDEase" evidence="1">
    <location>
        <begin position="127"/>
        <end position="243"/>
    </location>
</feature>
<dbReference type="GeneID" id="8105136"/>
<dbReference type="InParanoid" id="B8M183"/>
<dbReference type="EMBL" id="EQ962653">
    <property type="protein sequence ID" value="EED21025.1"/>
    <property type="molecule type" value="Genomic_DNA"/>
</dbReference>
<dbReference type="GO" id="GO:0008832">
    <property type="term" value="F:dGTPase activity"/>
    <property type="evidence" value="ECO:0007669"/>
    <property type="project" value="TreeGrafter"/>
</dbReference>
<dbReference type="AlphaFoldDB" id="B8M183"/>
<dbReference type="GO" id="GO:0005634">
    <property type="term" value="C:nucleus"/>
    <property type="evidence" value="ECO:0007669"/>
    <property type="project" value="TreeGrafter"/>
</dbReference>
<dbReference type="PANTHER" id="PTHR11373:SF4">
    <property type="entry name" value="DEOXYNUCLEOSIDE TRIPHOSPHATE TRIPHOSPHOHYDROLASE SAMHD1"/>
    <property type="match status" value="1"/>
</dbReference>
<dbReference type="InterPro" id="IPR006674">
    <property type="entry name" value="HD_domain"/>
</dbReference>
<dbReference type="Proteomes" id="UP000001745">
    <property type="component" value="Unassembled WGS sequence"/>
</dbReference>
<dbReference type="PhylomeDB" id="B8M183"/>
<dbReference type="GO" id="GO:0006203">
    <property type="term" value="P:dGTP catabolic process"/>
    <property type="evidence" value="ECO:0007669"/>
    <property type="project" value="TreeGrafter"/>
</dbReference>
<dbReference type="InterPro" id="IPR050135">
    <property type="entry name" value="dGTPase-like"/>
</dbReference>
<name>B8M183_TALSN</name>
<dbReference type="Gene3D" id="1.10.3210.10">
    <property type="entry name" value="Hypothetical protein af1432"/>
    <property type="match status" value="1"/>
</dbReference>
<dbReference type="HOGENOM" id="CLU_056050_0_0_1"/>
<dbReference type="SMART" id="SM00471">
    <property type="entry name" value="HDc"/>
    <property type="match status" value="1"/>
</dbReference>